<keyword evidence="2" id="KW-1185">Reference proteome</keyword>
<proteinExistence type="predicted"/>
<comment type="caution">
    <text evidence="1">The sequence shown here is derived from an EMBL/GenBank/DDBJ whole genome shotgun (WGS) entry which is preliminary data.</text>
</comment>
<dbReference type="EMBL" id="CAMPGE010012768">
    <property type="protein sequence ID" value="CAI2371528.1"/>
    <property type="molecule type" value="Genomic_DNA"/>
</dbReference>
<organism evidence="1 2">
    <name type="scientific">Euplotes crassus</name>
    <dbReference type="NCBI Taxonomy" id="5936"/>
    <lineage>
        <taxon>Eukaryota</taxon>
        <taxon>Sar</taxon>
        <taxon>Alveolata</taxon>
        <taxon>Ciliophora</taxon>
        <taxon>Intramacronucleata</taxon>
        <taxon>Spirotrichea</taxon>
        <taxon>Hypotrichia</taxon>
        <taxon>Euplotida</taxon>
        <taxon>Euplotidae</taxon>
        <taxon>Moneuplotes</taxon>
    </lineage>
</organism>
<evidence type="ECO:0000313" key="1">
    <source>
        <dbReference type="EMBL" id="CAI2371528.1"/>
    </source>
</evidence>
<name>A0AAD1ULD8_EUPCR</name>
<sequence>MGNTLCQCQWLLEDSSPEYHNPKGLMIASRKKIKPSEIPLGQLCLSDVILEDNTEDYDLPQPKMKPRSKSDHESMIIVQKNGCEFAQERKSKFENYLTDAANVPIGISQIKLKAKRKQMLQLAMRKRLENQLIFR</sequence>
<protein>
    <submittedName>
        <fullName evidence="1">Uncharacterized protein</fullName>
    </submittedName>
</protein>
<evidence type="ECO:0000313" key="2">
    <source>
        <dbReference type="Proteomes" id="UP001295684"/>
    </source>
</evidence>
<dbReference type="AlphaFoldDB" id="A0AAD1ULD8"/>
<gene>
    <name evidence="1" type="ORF">ECRASSUSDP1_LOCUS12852</name>
</gene>
<dbReference type="Proteomes" id="UP001295684">
    <property type="component" value="Unassembled WGS sequence"/>
</dbReference>
<accession>A0AAD1ULD8</accession>
<reference evidence="1" key="1">
    <citation type="submission" date="2023-07" db="EMBL/GenBank/DDBJ databases">
        <authorList>
            <consortium name="AG Swart"/>
            <person name="Singh M."/>
            <person name="Singh A."/>
            <person name="Seah K."/>
            <person name="Emmerich C."/>
        </authorList>
    </citation>
    <scope>NUCLEOTIDE SEQUENCE</scope>
    <source>
        <strain evidence="1">DP1</strain>
    </source>
</reference>